<keyword evidence="3 6" id="KW-1133">Transmembrane helix</keyword>
<comment type="subcellular location">
    <subcellularLocation>
        <location evidence="1">Membrane</location>
        <topology evidence="1">Multi-pass membrane protein</topology>
    </subcellularLocation>
</comment>
<dbReference type="GO" id="GO:0055085">
    <property type="term" value="P:transmembrane transport"/>
    <property type="evidence" value="ECO:0007669"/>
    <property type="project" value="InterPro"/>
</dbReference>
<evidence type="ECO:0000313" key="8">
    <source>
        <dbReference type="Proteomes" id="UP001196530"/>
    </source>
</evidence>
<evidence type="ECO:0000256" key="2">
    <source>
        <dbReference type="ARBA" id="ARBA00022692"/>
    </source>
</evidence>
<reference evidence="7" key="1">
    <citation type="journal article" date="2021" name="G3 (Bethesda)">
        <title>Genomic diversity, chromosomal rearrangements, and interspecies hybridization in the ogataea polymorpha species complex.</title>
        <authorList>
            <person name="Hanson S.J."/>
            <person name="Cinneide E.O."/>
            <person name="Salzberg L.I."/>
            <person name="Wolfe K.H."/>
            <person name="McGowan J."/>
            <person name="Fitzpatrick D.A."/>
            <person name="Matlin K."/>
        </authorList>
    </citation>
    <scope>NUCLEOTIDE SEQUENCE</scope>
    <source>
        <strain evidence="7">61-244</strain>
    </source>
</reference>
<dbReference type="EMBL" id="JAHLUX010000005">
    <property type="protein sequence ID" value="KAG7819026.1"/>
    <property type="molecule type" value="Genomic_DNA"/>
</dbReference>
<organism evidence="7 8">
    <name type="scientific">Pichia angusta</name>
    <name type="common">Yeast</name>
    <name type="synonym">Hansenula polymorpha</name>
    <dbReference type="NCBI Taxonomy" id="870730"/>
    <lineage>
        <taxon>Eukaryota</taxon>
        <taxon>Fungi</taxon>
        <taxon>Dikarya</taxon>
        <taxon>Ascomycota</taxon>
        <taxon>Saccharomycotina</taxon>
        <taxon>Pichiomycetes</taxon>
        <taxon>Pichiales</taxon>
        <taxon>Pichiaceae</taxon>
        <taxon>Ogataea</taxon>
    </lineage>
</organism>
<dbReference type="Proteomes" id="UP001196530">
    <property type="component" value="Unassembled WGS sequence"/>
</dbReference>
<dbReference type="GO" id="GO:0016020">
    <property type="term" value="C:membrane"/>
    <property type="evidence" value="ECO:0007669"/>
    <property type="project" value="UniProtKB-SubCell"/>
</dbReference>
<feature type="compositionally biased region" description="Low complexity" evidence="5">
    <location>
        <begin position="273"/>
        <end position="287"/>
    </location>
</feature>
<keyword evidence="2 6" id="KW-0812">Transmembrane</keyword>
<evidence type="ECO:0000256" key="5">
    <source>
        <dbReference type="SAM" id="MobiDB-lite"/>
    </source>
</evidence>
<feature type="transmembrane region" description="Helical" evidence="6">
    <location>
        <begin position="350"/>
        <end position="370"/>
    </location>
</feature>
<dbReference type="InterPro" id="IPR004776">
    <property type="entry name" value="Mem_transp_PIN-like"/>
</dbReference>
<evidence type="ECO:0000256" key="6">
    <source>
        <dbReference type="SAM" id="Phobius"/>
    </source>
</evidence>
<evidence type="ECO:0008006" key="9">
    <source>
        <dbReference type="Google" id="ProtNLM"/>
    </source>
</evidence>
<protein>
    <recommendedName>
        <fullName evidence="9">Auxin efflux carrier</fullName>
    </recommendedName>
</protein>
<gene>
    <name evidence="7" type="ORF">KL928_002894</name>
</gene>
<dbReference type="Pfam" id="PF03547">
    <property type="entry name" value="Mem_trans"/>
    <property type="match status" value="1"/>
</dbReference>
<name>A0AAN6DHA7_PICAN</name>
<dbReference type="AlphaFoldDB" id="A0AAN6DHA7"/>
<feature type="transmembrane region" description="Helical" evidence="6">
    <location>
        <begin position="390"/>
        <end position="414"/>
    </location>
</feature>
<dbReference type="PANTHER" id="PTHR31794">
    <property type="entry name" value="AUXIN EFFLUX TRANSPORTER FAMILY PROTEIN (EUROFUNG)"/>
    <property type="match status" value="1"/>
</dbReference>
<feature type="transmembrane region" description="Helical" evidence="6">
    <location>
        <begin position="321"/>
        <end position="338"/>
    </location>
</feature>
<comment type="caution">
    <text evidence="7">The sequence shown here is derived from an EMBL/GenBank/DDBJ whole genome shotgun (WGS) entry which is preliminary data.</text>
</comment>
<dbReference type="RefSeq" id="XP_043060048.1">
    <property type="nucleotide sequence ID" value="XM_043203420.1"/>
</dbReference>
<feature type="transmembrane region" description="Helical" evidence="6">
    <location>
        <begin position="463"/>
        <end position="484"/>
    </location>
</feature>
<feature type="region of interest" description="Disordered" evidence="5">
    <location>
        <begin position="1"/>
        <end position="24"/>
    </location>
</feature>
<sequence>MLATLKGFSRPSPESSTTFASFPEHPERPEPFHMFAESYFKTVASDGLSYQQITFLTFQAVTEVVIICLAGFWAAKTGLLNNEATKIISRLNVDLFTPALIFSKLASSLSFQKVLEVIVIPIFYALITGISYVASIWVSSLLGLSEPEANFVTAMAVFGNSNSLPVSLTLALAYTLPGLEWDEIENDTPDQIASRGLIYLLIFQQLGQVLRWSWGYNTLLKRRSPSVEIALDDDPESQSLETHRPSSYGSADEQSDEEQRLLSHPPPNPGRWSEGSSISSHESVSKSANIDVETENQPAEEEKPLPLKIWSKFLSAMNPPLWSMLIAIIVASVPQIRYEFYERQGFIQNTLALAIKQLGSVSIPLILVVLGANLAPSQDIPPASPHYSKIVFGSLVSRMVLPSIVLLPVITLCAKYVGLSILDDPIFLVTSFLLITSPPAIQLSQICQLNEVFEKEMVGVLFYGYAILTLPVTIVIVVSALECLKWAKM</sequence>
<evidence type="ECO:0000313" key="7">
    <source>
        <dbReference type="EMBL" id="KAG7819026.1"/>
    </source>
</evidence>
<evidence type="ECO:0000256" key="4">
    <source>
        <dbReference type="ARBA" id="ARBA00023136"/>
    </source>
</evidence>
<feature type="compositionally biased region" description="Polar residues" evidence="5">
    <location>
        <begin position="237"/>
        <end position="249"/>
    </location>
</feature>
<feature type="region of interest" description="Disordered" evidence="5">
    <location>
        <begin position="230"/>
        <end position="301"/>
    </location>
</feature>
<proteinExistence type="predicted"/>
<dbReference type="GeneID" id="66126945"/>
<feature type="transmembrane region" description="Helical" evidence="6">
    <location>
        <begin position="118"/>
        <end position="139"/>
    </location>
</feature>
<dbReference type="PANTHER" id="PTHR31794:SF2">
    <property type="entry name" value="AUXIN EFFLUX TRANSPORTER FAMILY PROTEIN (EUROFUNG)"/>
    <property type="match status" value="1"/>
</dbReference>
<evidence type="ECO:0000256" key="3">
    <source>
        <dbReference type="ARBA" id="ARBA00022989"/>
    </source>
</evidence>
<keyword evidence="4 6" id="KW-0472">Membrane</keyword>
<dbReference type="GO" id="GO:0005783">
    <property type="term" value="C:endoplasmic reticulum"/>
    <property type="evidence" value="ECO:0007669"/>
    <property type="project" value="TreeGrafter"/>
</dbReference>
<accession>A0AAN6DHA7</accession>
<evidence type="ECO:0000256" key="1">
    <source>
        <dbReference type="ARBA" id="ARBA00004141"/>
    </source>
</evidence>
<feature type="transmembrane region" description="Helical" evidence="6">
    <location>
        <begin position="55"/>
        <end position="75"/>
    </location>
</feature>
<feature type="transmembrane region" description="Helical" evidence="6">
    <location>
        <begin position="426"/>
        <end position="443"/>
    </location>
</feature>